<keyword evidence="5 8" id="KW-0812">Transmembrane</keyword>
<keyword evidence="3 8" id="KW-0813">Transport</keyword>
<evidence type="ECO:0000313" key="11">
    <source>
        <dbReference type="EMBL" id="CAB3375836.1"/>
    </source>
</evidence>
<dbReference type="FunFam" id="1.20.1080.10:FF:000023">
    <property type="entry name" value="Prip, isoform A"/>
    <property type="match status" value="1"/>
</dbReference>
<accession>A0A8S1D132</accession>
<evidence type="ECO:0000256" key="9">
    <source>
        <dbReference type="SAM" id="MobiDB-lite"/>
    </source>
</evidence>
<feature type="transmembrane region" description="Helical" evidence="10">
    <location>
        <begin position="214"/>
        <end position="232"/>
    </location>
</feature>
<keyword evidence="6 10" id="KW-1133">Transmembrane helix</keyword>
<evidence type="ECO:0000256" key="10">
    <source>
        <dbReference type="SAM" id="Phobius"/>
    </source>
</evidence>
<dbReference type="SUPFAM" id="SSF81338">
    <property type="entry name" value="Aquaporin-like"/>
    <property type="match status" value="1"/>
</dbReference>
<comment type="subcellular location">
    <subcellularLocation>
        <location evidence="1">Cell membrane</location>
        <topology evidence="1">Multi-pass membrane protein</topology>
    </subcellularLocation>
</comment>
<feature type="transmembrane region" description="Helical" evidence="10">
    <location>
        <begin position="173"/>
        <end position="194"/>
    </location>
</feature>
<evidence type="ECO:0000256" key="3">
    <source>
        <dbReference type="ARBA" id="ARBA00022448"/>
    </source>
</evidence>
<evidence type="ECO:0000256" key="7">
    <source>
        <dbReference type="ARBA" id="ARBA00023136"/>
    </source>
</evidence>
<evidence type="ECO:0000256" key="5">
    <source>
        <dbReference type="ARBA" id="ARBA00022692"/>
    </source>
</evidence>
<dbReference type="InterPro" id="IPR000425">
    <property type="entry name" value="MIP"/>
</dbReference>
<dbReference type="InterPro" id="IPR034294">
    <property type="entry name" value="Aquaporin_transptr"/>
</dbReference>
<sequence>MSWIKERLGWSEVVAKGRRAIWRPLLAEFIGNMFLNLLGCASVVVLNETGSSSNLLISLTFGLVLASVVQVVCHVSGGHINPAVTIAMMVTSNITIIKGVLYIVVQCLGSVVGSAILRALTPVNLGGNLGMTTVHHMLDPLQGFGMEFFLGFLLLFVIFAVCDPHRDDVKGSAPLAIGLAVAACHFSAINYTGSSINPARTFGSAVVSGIWDNQWVYWLGPILGGIAAALIYKHCLAAPAPTSRSQGDTDYSPVRVEEKEMKSLTKDDNAA</sequence>
<dbReference type="NCBIfam" id="TIGR00861">
    <property type="entry name" value="MIP"/>
    <property type="match status" value="1"/>
</dbReference>
<dbReference type="PROSITE" id="PS00221">
    <property type="entry name" value="MIP"/>
    <property type="match status" value="1"/>
</dbReference>
<feature type="region of interest" description="Disordered" evidence="9">
    <location>
        <begin position="240"/>
        <end position="271"/>
    </location>
</feature>
<protein>
    <recommendedName>
        <fullName evidence="13">Aquaporin</fullName>
    </recommendedName>
</protein>
<feature type="transmembrane region" description="Helical" evidence="10">
    <location>
        <begin position="141"/>
        <end position="161"/>
    </location>
</feature>
<evidence type="ECO:0000256" key="8">
    <source>
        <dbReference type="RuleBase" id="RU000477"/>
    </source>
</evidence>
<name>A0A8S1D132_9INSE</name>
<gene>
    <name evidence="11" type="ORF">CLODIP_2_CD13860</name>
</gene>
<dbReference type="Proteomes" id="UP000494165">
    <property type="component" value="Unassembled WGS sequence"/>
</dbReference>
<dbReference type="InterPro" id="IPR023271">
    <property type="entry name" value="Aquaporin-like"/>
</dbReference>
<evidence type="ECO:0000256" key="4">
    <source>
        <dbReference type="ARBA" id="ARBA00022475"/>
    </source>
</evidence>
<reference evidence="11 12" key="1">
    <citation type="submission" date="2020-04" db="EMBL/GenBank/DDBJ databases">
        <authorList>
            <person name="Alioto T."/>
            <person name="Alioto T."/>
            <person name="Gomez Garrido J."/>
        </authorList>
    </citation>
    <scope>NUCLEOTIDE SEQUENCE [LARGE SCALE GENOMIC DNA]</scope>
</reference>
<dbReference type="EMBL" id="CADEPI010000119">
    <property type="protein sequence ID" value="CAB3375836.1"/>
    <property type="molecule type" value="Genomic_DNA"/>
</dbReference>
<keyword evidence="4" id="KW-1003">Cell membrane</keyword>
<keyword evidence="12" id="KW-1185">Reference proteome</keyword>
<feature type="transmembrane region" description="Helical" evidence="10">
    <location>
        <begin position="56"/>
        <end position="78"/>
    </location>
</feature>
<dbReference type="GO" id="GO:0005886">
    <property type="term" value="C:plasma membrane"/>
    <property type="evidence" value="ECO:0007669"/>
    <property type="project" value="UniProtKB-SubCell"/>
</dbReference>
<feature type="transmembrane region" description="Helical" evidence="10">
    <location>
        <begin position="99"/>
        <end position="121"/>
    </location>
</feature>
<organism evidence="11 12">
    <name type="scientific">Cloeon dipterum</name>
    <dbReference type="NCBI Taxonomy" id="197152"/>
    <lineage>
        <taxon>Eukaryota</taxon>
        <taxon>Metazoa</taxon>
        <taxon>Ecdysozoa</taxon>
        <taxon>Arthropoda</taxon>
        <taxon>Hexapoda</taxon>
        <taxon>Insecta</taxon>
        <taxon>Pterygota</taxon>
        <taxon>Palaeoptera</taxon>
        <taxon>Ephemeroptera</taxon>
        <taxon>Pisciforma</taxon>
        <taxon>Baetidae</taxon>
        <taxon>Cloeon</taxon>
    </lineage>
</organism>
<dbReference type="OrthoDB" id="3222at2759"/>
<evidence type="ECO:0000256" key="1">
    <source>
        <dbReference type="ARBA" id="ARBA00004651"/>
    </source>
</evidence>
<dbReference type="PANTHER" id="PTHR19139:SF199">
    <property type="entry name" value="MIP17260P"/>
    <property type="match status" value="1"/>
</dbReference>
<dbReference type="CDD" id="cd00333">
    <property type="entry name" value="MIP"/>
    <property type="match status" value="1"/>
</dbReference>
<dbReference type="AlphaFoldDB" id="A0A8S1D132"/>
<feature type="transmembrane region" description="Helical" evidence="10">
    <location>
        <begin position="21"/>
        <end position="44"/>
    </location>
</feature>
<evidence type="ECO:0000313" key="12">
    <source>
        <dbReference type="Proteomes" id="UP000494165"/>
    </source>
</evidence>
<dbReference type="Gene3D" id="1.20.1080.10">
    <property type="entry name" value="Glycerol uptake facilitator protein"/>
    <property type="match status" value="1"/>
</dbReference>
<dbReference type="GO" id="GO:0015267">
    <property type="term" value="F:channel activity"/>
    <property type="evidence" value="ECO:0007669"/>
    <property type="project" value="InterPro"/>
</dbReference>
<dbReference type="InterPro" id="IPR022357">
    <property type="entry name" value="MIP_CS"/>
</dbReference>
<evidence type="ECO:0000256" key="2">
    <source>
        <dbReference type="ARBA" id="ARBA00006175"/>
    </source>
</evidence>
<evidence type="ECO:0008006" key="13">
    <source>
        <dbReference type="Google" id="ProtNLM"/>
    </source>
</evidence>
<dbReference type="PRINTS" id="PR00783">
    <property type="entry name" value="MINTRINSICP"/>
</dbReference>
<dbReference type="Pfam" id="PF00230">
    <property type="entry name" value="MIP"/>
    <property type="match status" value="1"/>
</dbReference>
<feature type="compositionally biased region" description="Basic and acidic residues" evidence="9">
    <location>
        <begin position="255"/>
        <end position="271"/>
    </location>
</feature>
<evidence type="ECO:0000256" key="6">
    <source>
        <dbReference type="ARBA" id="ARBA00022989"/>
    </source>
</evidence>
<comment type="similarity">
    <text evidence="2 8">Belongs to the MIP/aquaporin (TC 1.A.8) family.</text>
</comment>
<dbReference type="PANTHER" id="PTHR19139">
    <property type="entry name" value="AQUAPORIN TRANSPORTER"/>
    <property type="match status" value="1"/>
</dbReference>
<keyword evidence="7 10" id="KW-0472">Membrane</keyword>
<proteinExistence type="inferred from homology"/>
<comment type="caution">
    <text evidence="11">The sequence shown here is derived from an EMBL/GenBank/DDBJ whole genome shotgun (WGS) entry which is preliminary data.</text>
</comment>